<protein>
    <submittedName>
        <fullName evidence="5">Acyltransferase</fullName>
    </submittedName>
</protein>
<dbReference type="GO" id="GO:0009103">
    <property type="term" value="P:lipopolysaccharide biosynthetic process"/>
    <property type="evidence" value="ECO:0007669"/>
    <property type="project" value="TreeGrafter"/>
</dbReference>
<feature type="domain" description="SGNH" evidence="4">
    <location>
        <begin position="517"/>
        <end position="749"/>
    </location>
</feature>
<keyword evidence="2" id="KW-0812">Transmembrane</keyword>
<evidence type="ECO:0000256" key="2">
    <source>
        <dbReference type="SAM" id="Phobius"/>
    </source>
</evidence>
<feature type="transmembrane region" description="Helical" evidence="2">
    <location>
        <begin position="182"/>
        <end position="201"/>
    </location>
</feature>
<evidence type="ECO:0000313" key="6">
    <source>
        <dbReference type="Proteomes" id="UP000261739"/>
    </source>
</evidence>
<keyword evidence="2" id="KW-0472">Membrane</keyword>
<feature type="transmembrane region" description="Helical" evidence="2">
    <location>
        <begin position="23"/>
        <end position="42"/>
    </location>
</feature>
<keyword evidence="2" id="KW-1133">Transmembrane helix</keyword>
<dbReference type="STRING" id="863239.GCA_000213935_00340"/>
<feature type="region of interest" description="Disordered" evidence="1">
    <location>
        <begin position="604"/>
        <end position="623"/>
    </location>
</feature>
<dbReference type="GO" id="GO:0016747">
    <property type="term" value="F:acyltransferase activity, transferring groups other than amino-acyl groups"/>
    <property type="evidence" value="ECO:0007669"/>
    <property type="project" value="InterPro"/>
</dbReference>
<dbReference type="PANTHER" id="PTHR23028">
    <property type="entry name" value="ACETYLTRANSFERASE"/>
    <property type="match status" value="1"/>
</dbReference>
<keyword evidence="5" id="KW-0808">Transferase</keyword>
<sequence>MTDTDTPPAARSRRGGHRRDVDGLRGLAIALVVVFHVFVGRVSSGVDVFLFLGGVFFFGPQIRNALNRHGLTLVQSVLRIFRRLYPALVTVVAVSLAIALLAYPAARWVGVGEDAAASLLYRQNIHLAEVGAAYASISSSVSVFQHIWSMSVQLQIYVASLVAIVVVAVLTGRRQRAASIVLYWLLAVGTVASFCYAVRLHQVDQSWNYYSPLSRFWEIGLGGIFGILVLGKALPAALERWRVAAGAAGVLFIVCTGLLLDGAAEFPGPWTLVPLAGAALVVLSGNPVAGDAAEGDPAVGRGVTRLLQSRPFQTLGRISYSLYLWHWPLLVLATYLWTVNSGTIRGQVAGSSGVTASLGMAGGLVVGVTVIVGSLGLAWLTERYIETPLRQRGKPDRSRVLTSPAYVWAALQSGYRRAGVVPAAAVVVMVVVTGLVLASGPAASRADDHRRAELLAQPIDPGRYPGPDALLRQIPLPTRVEVRPNPSFEGDAQPATQADGCVGRYEDTDVIRTRDFNASAQSCAYGDTAAKRTIYLVGGSHSEQLLPALDAIGRDRHLGIVPILKLGCVLGPSDQMKWDGHEYPECVEWDRNVRRYILDNPPTDGVFMTTTRPTTDKGEGPDIVPGGYVDVVRTFSAAGIHTWSVRDTPWIRDADGNEIDPRLCVADGFYRQSDPAKDCGTARNQTLAPQNPALEAFGPASGLRATNIDLTDALCTEKRCPGVVGNVLVYRDDDHLTTVYSGMLAGELERQMYGRDDLSDHRDD</sequence>
<dbReference type="PANTHER" id="PTHR23028:SF53">
    <property type="entry name" value="ACYL_TRANSF_3 DOMAIN-CONTAINING PROTEIN"/>
    <property type="match status" value="1"/>
</dbReference>
<gene>
    <name evidence="5" type="ORF">DIW82_12995</name>
</gene>
<accession>A0A3D4T371</accession>
<feature type="transmembrane region" description="Helical" evidence="2">
    <location>
        <begin position="358"/>
        <end position="380"/>
    </location>
</feature>
<reference evidence="5 6" key="1">
    <citation type="journal article" date="2018" name="Nat. Biotechnol.">
        <title>A standardized bacterial taxonomy based on genome phylogeny substantially revises the tree of life.</title>
        <authorList>
            <person name="Parks D.H."/>
            <person name="Chuvochina M."/>
            <person name="Waite D.W."/>
            <person name="Rinke C."/>
            <person name="Skarshewski A."/>
            <person name="Chaumeil P.A."/>
            <person name="Hugenholtz P."/>
        </authorList>
    </citation>
    <scope>NUCLEOTIDE SEQUENCE [LARGE SCALE GENOMIC DNA]</scope>
    <source>
        <strain evidence="5">UBA11247</strain>
    </source>
</reference>
<dbReference type="AlphaFoldDB" id="A0A3D4T371"/>
<dbReference type="InterPro" id="IPR043968">
    <property type="entry name" value="SGNH"/>
</dbReference>
<feature type="transmembrane region" description="Helical" evidence="2">
    <location>
        <begin position="87"/>
        <end position="106"/>
    </location>
</feature>
<evidence type="ECO:0000256" key="1">
    <source>
        <dbReference type="SAM" id="MobiDB-lite"/>
    </source>
</evidence>
<feature type="transmembrane region" description="Helical" evidence="2">
    <location>
        <begin position="48"/>
        <end position="66"/>
    </location>
</feature>
<keyword evidence="5" id="KW-0012">Acyltransferase</keyword>
<evidence type="ECO:0000259" key="3">
    <source>
        <dbReference type="Pfam" id="PF01757"/>
    </source>
</evidence>
<dbReference type="Pfam" id="PF01757">
    <property type="entry name" value="Acyl_transf_3"/>
    <property type="match status" value="1"/>
</dbReference>
<evidence type="ECO:0000259" key="4">
    <source>
        <dbReference type="Pfam" id="PF19040"/>
    </source>
</evidence>
<dbReference type="InterPro" id="IPR002656">
    <property type="entry name" value="Acyl_transf_3_dom"/>
</dbReference>
<dbReference type="Proteomes" id="UP000261739">
    <property type="component" value="Unassembled WGS sequence"/>
</dbReference>
<comment type="caution">
    <text evidence="5">The sequence shown here is derived from an EMBL/GenBank/DDBJ whole genome shotgun (WGS) entry which is preliminary data.</text>
</comment>
<feature type="transmembrane region" description="Helical" evidence="2">
    <location>
        <begin position="147"/>
        <end position="170"/>
    </location>
</feature>
<dbReference type="Pfam" id="PF19040">
    <property type="entry name" value="SGNH"/>
    <property type="match status" value="1"/>
</dbReference>
<name>A0A3D4T371_9CORY</name>
<feature type="transmembrane region" description="Helical" evidence="2">
    <location>
        <begin position="320"/>
        <end position="338"/>
    </location>
</feature>
<dbReference type="EMBL" id="DQID01000327">
    <property type="protein sequence ID" value="HCT15661.1"/>
    <property type="molecule type" value="Genomic_DNA"/>
</dbReference>
<dbReference type="GO" id="GO:0016020">
    <property type="term" value="C:membrane"/>
    <property type="evidence" value="ECO:0007669"/>
    <property type="project" value="TreeGrafter"/>
</dbReference>
<proteinExistence type="predicted"/>
<feature type="transmembrane region" description="Helical" evidence="2">
    <location>
        <begin position="243"/>
        <end position="260"/>
    </location>
</feature>
<organism evidence="5 6">
    <name type="scientific">Corynebacterium nuruki</name>
    <dbReference type="NCBI Taxonomy" id="1032851"/>
    <lineage>
        <taxon>Bacteria</taxon>
        <taxon>Bacillati</taxon>
        <taxon>Actinomycetota</taxon>
        <taxon>Actinomycetes</taxon>
        <taxon>Mycobacteriales</taxon>
        <taxon>Corynebacteriaceae</taxon>
        <taxon>Corynebacterium</taxon>
    </lineage>
</organism>
<feature type="transmembrane region" description="Helical" evidence="2">
    <location>
        <begin position="420"/>
        <end position="440"/>
    </location>
</feature>
<evidence type="ECO:0000313" key="5">
    <source>
        <dbReference type="EMBL" id="HCT15661.1"/>
    </source>
</evidence>
<dbReference type="InterPro" id="IPR050879">
    <property type="entry name" value="Acyltransferase_3"/>
</dbReference>
<feature type="transmembrane region" description="Helical" evidence="2">
    <location>
        <begin position="266"/>
        <end position="283"/>
    </location>
</feature>
<feature type="domain" description="Acyltransferase 3" evidence="3">
    <location>
        <begin position="20"/>
        <end position="380"/>
    </location>
</feature>
<feature type="transmembrane region" description="Helical" evidence="2">
    <location>
        <begin position="213"/>
        <end position="231"/>
    </location>
</feature>